<accession>A0A918N840</accession>
<organism evidence="1 2">
    <name type="scientific">Streptomyces fructofermentans</name>
    <dbReference type="NCBI Taxonomy" id="152141"/>
    <lineage>
        <taxon>Bacteria</taxon>
        <taxon>Bacillati</taxon>
        <taxon>Actinomycetota</taxon>
        <taxon>Actinomycetes</taxon>
        <taxon>Kitasatosporales</taxon>
        <taxon>Streptomycetaceae</taxon>
        <taxon>Streptomyces</taxon>
    </lineage>
</organism>
<dbReference type="AlphaFoldDB" id="A0A918N840"/>
<comment type="caution">
    <text evidence="1">The sequence shown here is derived from an EMBL/GenBank/DDBJ whole genome shotgun (WGS) entry which is preliminary data.</text>
</comment>
<reference evidence="1" key="1">
    <citation type="journal article" date="2014" name="Int. J. Syst. Evol. Microbiol.">
        <title>Complete genome sequence of Corynebacterium casei LMG S-19264T (=DSM 44701T), isolated from a smear-ripened cheese.</title>
        <authorList>
            <consortium name="US DOE Joint Genome Institute (JGI-PGF)"/>
            <person name="Walter F."/>
            <person name="Albersmeier A."/>
            <person name="Kalinowski J."/>
            <person name="Ruckert C."/>
        </authorList>
    </citation>
    <scope>NUCLEOTIDE SEQUENCE</scope>
    <source>
        <strain evidence="1">JCM 4956</strain>
    </source>
</reference>
<evidence type="ECO:0000313" key="2">
    <source>
        <dbReference type="Proteomes" id="UP000645555"/>
    </source>
</evidence>
<proteinExistence type="predicted"/>
<gene>
    <name evidence="1" type="ORF">GCM10010515_11850</name>
</gene>
<evidence type="ECO:0000313" key="1">
    <source>
        <dbReference type="EMBL" id="GGX46600.1"/>
    </source>
</evidence>
<protein>
    <submittedName>
        <fullName evidence="1">Uncharacterized protein</fullName>
    </submittedName>
</protein>
<name>A0A918N840_9ACTN</name>
<sequence>MPGLLVARVFSGAQVMTVMVPSPEPPVVPGTTPQPAAMDTHAASAPAESALVPAVRRWAGRKVRVCRLPVMGMHDSVTSLRPV</sequence>
<reference evidence="1" key="2">
    <citation type="submission" date="2020-09" db="EMBL/GenBank/DDBJ databases">
        <authorList>
            <person name="Sun Q."/>
            <person name="Ohkuma M."/>
        </authorList>
    </citation>
    <scope>NUCLEOTIDE SEQUENCE</scope>
    <source>
        <strain evidence="1">JCM 4956</strain>
    </source>
</reference>
<dbReference type="Proteomes" id="UP000645555">
    <property type="component" value="Unassembled WGS sequence"/>
</dbReference>
<keyword evidence="2" id="KW-1185">Reference proteome</keyword>
<dbReference type="EMBL" id="BMWD01000003">
    <property type="protein sequence ID" value="GGX46600.1"/>
    <property type="molecule type" value="Genomic_DNA"/>
</dbReference>